<proteinExistence type="inferred from homology"/>
<name>A0AAE3G6C2_9GAMM</name>
<dbReference type="GO" id="GO:0016491">
    <property type="term" value="F:oxidoreductase activity"/>
    <property type="evidence" value="ECO:0007669"/>
    <property type="project" value="UniProtKB-KW"/>
</dbReference>
<dbReference type="EC" id="1.3.99.27" evidence="7"/>
<accession>A0AAE3G6C2</accession>
<evidence type="ECO:0000313" key="8">
    <source>
        <dbReference type="Proteomes" id="UP001205843"/>
    </source>
</evidence>
<dbReference type="InterPro" id="IPR054841">
    <property type="entry name" value="carotdesatCrtD"/>
</dbReference>
<evidence type="ECO:0000256" key="3">
    <source>
        <dbReference type="ARBA" id="ARBA00022746"/>
    </source>
</evidence>
<evidence type="ECO:0000256" key="5">
    <source>
        <dbReference type="RuleBase" id="RU362075"/>
    </source>
</evidence>
<protein>
    <submittedName>
        <fullName evidence="7">1-hydroxycarotenoid 3,4-desaturase</fullName>
        <ecNumber evidence="7">1.3.99.27</ecNumber>
    </submittedName>
</protein>
<dbReference type="InterPro" id="IPR036188">
    <property type="entry name" value="FAD/NAD-bd_sf"/>
</dbReference>
<dbReference type="Gene3D" id="3.50.50.60">
    <property type="entry name" value="FAD/NAD(P)-binding domain"/>
    <property type="match status" value="2"/>
</dbReference>
<gene>
    <name evidence="7" type="ORF">J2T57_002994</name>
</gene>
<dbReference type="InterPro" id="IPR014105">
    <property type="entry name" value="Carotenoid/retinoid_OxRdtase"/>
</dbReference>
<dbReference type="InterPro" id="IPR002937">
    <property type="entry name" value="Amino_oxidase"/>
</dbReference>
<evidence type="ECO:0000256" key="4">
    <source>
        <dbReference type="ARBA" id="ARBA00023002"/>
    </source>
</evidence>
<dbReference type="PANTHER" id="PTHR43734:SF7">
    <property type="entry name" value="4,4'-DIAPONEUROSPORENE OXYGENASE"/>
    <property type="match status" value="1"/>
</dbReference>
<dbReference type="SUPFAM" id="SSF51905">
    <property type="entry name" value="FAD/NAD(P)-binding domain"/>
    <property type="match status" value="1"/>
</dbReference>
<dbReference type="Pfam" id="PF01593">
    <property type="entry name" value="Amino_oxidase"/>
    <property type="match status" value="1"/>
</dbReference>
<dbReference type="Proteomes" id="UP001205843">
    <property type="component" value="Unassembled WGS sequence"/>
</dbReference>
<feature type="domain" description="Amine oxidase" evidence="6">
    <location>
        <begin position="14"/>
        <end position="490"/>
    </location>
</feature>
<dbReference type="RefSeq" id="WP_253479766.1">
    <property type="nucleotide sequence ID" value="NZ_JALJXV010000007.1"/>
</dbReference>
<evidence type="ECO:0000313" key="7">
    <source>
        <dbReference type="EMBL" id="MCP1675839.1"/>
    </source>
</evidence>
<dbReference type="GO" id="GO:0016117">
    <property type="term" value="P:carotenoid biosynthetic process"/>
    <property type="evidence" value="ECO:0007669"/>
    <property type="project" value="UniProtKB-KW"/>
</dbReference>
<comment type="pathway">
    <text evidence="1 5">Carotenoid biosynthesis.</text>
</comment>
<keyword evidence="4 5" id="KW-0560">Oxidoreductase</keyword>
<dbReference type="NCBIfam" id="TIGR02734">
    <property type="entry name" value="crtI_fam"/>
    <property type="match status" value="1"/>
</dbReference>
<evidence type="ECO:0000256" key="2">
    <source>
        <dbReference type="ARBA" id="ARBA00006046"/>
    </source>
</evidence>
<dbReference type="AlphaFoldDB" id="A0AAE3G6C2"/>
<dbReference type="PANTHER" id="PTHR43734">
    <property type="entry name" value="PHYTOENE DESATURASE"/>
    <property type="match status" value="1"/>
</dbReference>
<evidence type="ECO:0000256" key="1">
    <source>
        <dbReference type="ARBA" id="ARBA00004829"/>
    </source>
</evidence>
<keyword evidence="8" id="KW-1185">Reference proteome</keyword>
<comment type="similarity">
    <text evidence="2 5">Belongs to the carotenoid/retinoid oxidoreductase family.</text>
</comment>
<comment type="caution">
    <text evidence="7">The sequence shown here is derived from an EMBL/GenBank/DDBJ whole genome shotgun (WGS) entry which is preliminary data.</text>
</comment>
<dbReference type="NCBIfam" id="NF045637">
    <property type="entry name" value="carotdesatCrtDProt"/>
    <property type="match status" value="1"/>
</dbReference>
<evidence type="ECO:0000259" key="6">
    <source>
        <dbReference type="Pfam" id="PF01593"/>
    </source>
</evidence>
<organism evidence="7 8">
    <name type="scientific">Natronocella acetinitrilica</name>
    <dbReference type="NCBI Taxonomy" id="414046"/>
    <lineage>
        <taxon>Bacteria</taxon>
        <taxon>Pseudomonadati</taxon>
        <taxon>Pseudomonadota</taxon>
        <taxon>Gammaproteobacteria</taxon>
        <taxon>Chromatiales</taxon>
        <taxon>Ectothiorhodospiraceae</taxon>
        <taxon>Natronocella</taxon>
    </lineage>
</organism>
<reference evidence="7" key="1">
    <citation type="submission" date="2022-03" db="EMBL/GenBank/DDBJ databases">
        <title>Genomic Encyclopedia of Type Strains, Phase III (KMG-III): the genomes of soil and plant-associated and newly described type strains.</title>
        <authorList>
            <person name="Whitman W."/>
        </authorList>
    </citation>
    <scope>NUCLEOTIDE SEQUENCE</scope>
    <source>
        <strain evidence="7">ANL 6-2</strain>
    </source>
</reference>
<dbReference type="EMBL" id="JALJXV010000007">
    <property type="protein sequence ID" value="MCP1675839.1"/>
    <property type="molecule type" value="Genomic_DNA"/>
</dbReference>
<keyword evidence="3 5" id="KW-0125">Carotenoid biosynthesis</keyword>
<sequence length="511" mass="54696">MQTNRAVVIGAGVGGLAAAIDLAVAGLDVTLVERAATPGGKLREVPIGTQALDAGPTVFTMRGIFQSLFEDAGDDLSRRLVLQPATVLARHAWTDGSQLDLHADLEQSAEAVGMFAGAAEARRFLAYSAHACAVYQTLQKSFIEAQRPNPISLTRRVGLSRLADLWRITPFHSLWTALGRHFRDPRLQQLFGRYATYCGSSPFAAPATLMLVSHVERDGVWFVEGGMHQLALAMADLASRCGVNLRYSTQAQAVTTRAGRVSGVTLEGGEQLPADLVICNGDAAAVSSGLLGADIARAVPAQPPSKRSLSAITWNLVATTDGFPLTHHNVFFSENYRAEFDDIFQHQRTPRMPTVYICAQDRHHGDGKVEPERLLCLTNAPANGDRSTLSDSEIMQCEKRMLALLGNCGLKLEYRPTDRMVTTPADFNRLFPGTGGALYGMASHGWTASFRRPASKTSIPGLYLAGGSTHPGPGLPMATLSGRLAAQRALADLSSTAKSRMAAMPGGTSTR</sequence>